<dbReference type="EC" id="4.1.99.3" evidence="2"/>
<comment type="caution">
    <text evidence="12">The sequence shown here is derived from an EMBL/GenBank/DDBJ whole genome shotgun (WGS) entry which is preliminary data.</text>
</comment>
<feature type="binding site" evidence="8">
    <location>
        <position position="270"/>
    </location>
    <ligand>
        <name>FAD</name>
        <dbReference type="ChEBI" id="CHEBI:57692"/>
    </ligand>
</feature>
<feature type="site" description="Electron transfer via tryptophanyl radical" evidence="9">
    <location>
        <position position="380"/>
    </location>
</feature>
<keyword evidence="12" id="KW-0456">Lyase</keyword>
<evidence type="ECO:0000256" key="9">
    <source>
        <dbReference type="PIRSR" id="PIRSR602081-2"/>
    </source>
</evidence>
<evidence type="ECO:0000256" key="10">
    <source>
        <dbReference type="RuleBase" id="RU004182"/>
    </source>
</evidence>
<evidence type="ECO:0000259" key="11">
    <source>
        <dbReference type="PROSITE" id="PS51645"/>
    </source>
</evidence>
<dbReference type="GO" id="GO:0003677">
    <property type="term" value="F:DNA binding"/>
    <property type="evidence" value="ECO:0007669"/>
    <property type="project" value="TreeGrafter"/>
</dbReference>
<dbReference type="InterPro" id="IPR018394">
    <property type="entry name" value="DNA_photolyase_1_CS_C"/>
</dbReference>
<evidence type="ECO:0000313" key="13">
    <source>
        <dbReference type="Proteomes" id="UP000249417"/>
    </source>
</evidence>
<feature type="domain" description="Photolyase/cryptochrome alpha/beta" evidence="11">
    <location>
        <begin position="4"/>
        <end position="130"/>
    </location>
</feature>
<name>A0A2W5PX45_9BACT</name>
<dbReference type="InterPro" id="IPR014729">
    <property type="entry name" value="Rossmann-like_a/b/a_fold"/>
</dbReference>
<dbReference type="GO" id="GO:0009416">
    <property type="term" value="P:response to light stimulus"/>
    <property type="evidence" value="ECO:0007669"/>
    <property type="project" value="TreeGrafter"/>
</dbReference>
<feature type="non-terminal residue" evidence="12">
    <location>
        <position position="465"/>
    </location>
</feature>
<evidence type="ECO:0000256" key="4">
    <source>
        <dbReference type="ARBA" id="ARBA00022630"/>
    </source>
</evidence>
<keyword evidence="6 10" id="KW-0157">Chromophore</keyword>
<evidence type="ECO:0000256" key="1">
    <source>
        <dbReference type="ARBA" id="ARBA00001932"/>
    </source>
</evidence>
<dbReference type="SUPFAM" id="SSF52425">
    <property type="entry name" value="Cryptochrome/photolyase, N-terminal domain"/>
    <property type="match status" value="1"/>
</dbReference>
<dbReference type="Proteomes" id="UP000249417">
    <property type="component" value="Unassembled WGS sequence"/>
</dbReference>
<dbReference type="FunFam" id="1.10.579.10:FF:000003">
    <property type="entry name" value="Deoxyribodipyrimidine photo-lyase"/>
    <property type="match status" value="1"/>
</dbReference>
<proteinExistence type="inferred from homology"/>
<dbReference type="InterPro" id="IPR006050">
    <property type="entry name" value="DNA_photolyase_N"/>
</dbReference>
<dbReference type="GO" id="GO:0071949">
    <property type="term" value="F:FAD binding"/>
    <property type="evidence" value="ECO:0007669"/>
    <property type="project" value="TreeGrafter"/>
</dbReference>
<feature type="site" description="Electron transfer via tryptophanyl radical" evidence="9">
    <location>
        <position position="357"/>
    </location>
</feature>
<dbReference type="InterPro" id="IPR005101">
    <property type="entry name" value="Cryptochr/Photolyase_FAD-bd"/>
</dbReference>
<organism evidence="12 13">
    <name type="scientific">Micavibrio aeruginosavorus</name>
    <dbReference type="NCBI Taxonomy" id="349221"/>
    <lineage>
        <taxon>Bacteria</taxon>
        <taxon>Pseudomonadati</taxon>
        <taxon>Bdellovibrionota</taxon>
        <taxon>Bdellovibrionia</taxon>
        <taxon>Bdellovibrionales</taxon>
        <taxon>Pseudobdellovibrionaceae</taxon>
        <taxon>Micavibrio</taxon>
    </lineage>
</organism>
<evidence type="ECO:0000256" key="2">
    <source>
        <dbReference type="ARBA" id="ARBA00013149"/>
    </source>
</evidence>
<dbReference type="SUPFAM" id="SSF48173">
    <property type="entry name" value="Cryptochrome/photolyase FAD-binding domain"/>
    <property type="match status" value="1"/>
</dbReference>
<dbReference type="Gene3D" id="1.25.40.80">
    <property type="match status" value="1"/>
</dbReference>
<dbReference type="Pfam" id="PF00875">
    <property type="entry name" value="DNA_photolyase"/>
    <property type="match status" value="1"/>
</dbReference>
<dbReference type="EMBL" id="QFQB01000141">
    <property type="protein sequence ID" value="PZQ43650.1"/>
    <property type="molecule type" value="Genomic_DNA"/>
</dbReference>
<feature type="binding site" evidence="8">
    <location>
        <position position="225"/>
    </location>
    <ligand>
        <name>FAD</name>
        <dbReference type="ChEBI" id="CHEBI:57692"/>
    </ligand>
</feature>
<dbReference type="InterPro" id="IPR036134">
    <property type="entry name" value="Crypto/Photolyase_FAD-like_sf"/>
</dbReference>
<dbReference type="PANTHER" id="PTHR11455:SF9">
    <property type="entry name" value="CRYPTOCHROME CIRCADIAN CLOCK 5 ISOFORM X1"/>
    <property type="match status" value="1"/>
</dbReference>
<dbReference type="InterPro" id="IPR002081">
    <property type="entry name" value="Cryptochrome/DNA_photolyase_1"/>
</dbReference>
<evidence type="ECO:0000256" key="6">
    <source>
        <dbReference type="ARBA" id="ARBA00022991"/>
    </source>
</evidence>
<feature type="site" description="Electron transfer via tryptophanyl radical" evidence="9">
    <location>
        <position position="304"/>
    </location>
</feature>
<evidence type="ECO:0000256" key="8">
    <source>
        <dbReference type="PIRSR" id="PIRSR602081-1"/>
    </source>
</evidence>
<dbReference type="PRINTS" id="PR00147">
    <property type="entry name" value="DNAPHOTLYASE"/>
</dbReference>
<dbReference type="PANTHER" id="PTHR11455">
    <property type="entry name" value="CRYPTOCHROME"/>
    <property type="match status" value="1"/>
</dbReference>
<sequence>MSQHTAILWFRRDLRLADNPALHAAIKSGAKILPVYVLDDENAAEWKMGGASRWWLHHSLKSLNETLDGKLVLLKGDAFVQIPALAQEINADSVYWNRCYEPWRIKRDKLIKETLKDLDINAESFNGSLLWEPWDVLKSDGTPYKVFTPYYRRGCLSKDEPRAPLPKPKLIDLTSYKGETLESLKLLPRKPEPRWDKKMEQYWEIGESGAAKALKHFITHGLADYKQGRNFMAKDNVSRLSPRLHFGEISPNQAWHAAKAQGEDANIDCFCSELGWREFSHHLLYHFPTIPKKPLQERFASFPWAYNKKHLEAWKTGQTGYPIVDAAMRELWETGYMHNRARMIVGSFLVKHLLLNWHAGEDWFWDCLVDADLANNSASWQWIAGCGADAAPYFRIFNPVMQGEKFDGTGEYVRRYVPELSKMPDKYLHKPWEAPDNVLEYAGVKLGKTYPNPIVDHADARERAL</sequence>
<accession>A0A2W5PX45</accession>
<comment type="similarity">
    <text evidence="10">Belongs to the DNA photolyase family.</text>
</comment>
<evidence type="ECO:0000256" key="7">
    <source>
        <dbReference type="ARBA" id="ARBA00033999"/>
    </source>
</evidence>
<comment type="catalytic activity">
    <reaction evidence="7">
        <text>cyclobutadipyrimidine (in DNA) = 2 pyrimidine residues (in DNA).</text>
        <dbReference type="EC" id="4.1.99.3"/>
    </reaction>
</comment>
<feature type="binding site" evidence="8">
    <location>
        <begin position="370"/>
        <end position="372"/>
    </location>
    <ligand>
        <name>FAD</name>
        <dbReference type="ChEBI" id="CHEBI:57692"/>
    </ligand>
</feature>
<dbReference type="Gene3D" id="1.10.579.10">
    <property type="entry name" value="DNA Cyclobutane Dipyrimidine Photolyase, subunit A, domain 3"/>
    <property type="match status" value="1"/>
</dbReference>
<dbReference type="Gene3D" id="3.40.50.620">
    <property type="entry name" value="HUPs"/>
    <property type="match status" value="1"/>
</dbReference>
<comment type="cofactor">
    <cofactor evidence="8">
        <name>FAD</name>
        <dbReference type="ChEBI" id="CHEBI:57692"/>
    </cofactor>
    <text evidence="8">Binds 1 FAD per subunit.</text>
</comment>
<dbReference type="PROSITE" id="PS51645">
    <property type="entry name" value="PHR_CRY_ALPHA_BETA"/>
    <property type="match status" value="1"/>
</dbReference>
<keyword evidence="5 8" id="KW-0274">FAD</keyword>
<gene>
    <name evidence="12" type="ORF">DI551_11755</name>
</gene>
<dbReference type="PROSITE" id="PS00394">
    <property type="entry name" value="DNA_PHOTOLYASES_1_1"/>
    <property type="match status" value="1"/>
</dbReference>
<dbReference type="GO" id="GO:0000719">
    <property type="term" value="P:photoreactive repair"/>
    <property type="evidence" value="ECO:0007669"/>
    <property type="project" value="UniProtKB-ARBA"/>
</dbReference>
<evidence type="ECO:0000313" key="12">
    <source>
        <dbReference type="EMBL" id="PZQ43650.1"/>
    </source>
</evidence>
<comment type="cofactor">
    <cofactor evidence="1">
        <name>(6R)-5,10-methylene-5,6,7,8-tetrahydrofolate</name>
        <dbReference type="ChEBI" id="CHEBI:15636"/>
    </cofactor>
</comment>
<protein>
    <recommendedName>
        <fullName evidence="3">Deoxyribodipyrimidine photo-lyase</fullName>
        <ecNumber evidence="2">4.1.99.3</ecNumber>
    </recommendedName>
</protein>
<dbReference type="InterPro" id="IPR036155">
    <property type="entry name" value="Crypto/Photolyase_N_sf"/>
</dbReference>
<dbReference type="Pfam" id="PF03441">
    <property type="entry name" value="FAD_binding_7"/>
    <property type="match status" value="1"/>
</dbReference>
<reference evidence="12 13" key="1">
    <citation type="submission" date="2017-08" db="EMBL/GenBank/DDBJ databases">
        <title>Infants hospitalized years apart are colonized by the same room-sourced microbial strains.</title>
        <authorList>
            <person name="Brooks B."/>
            <person name="Olm M.R."/>
            <person name="Firek B.A."/>
            <person name="Baker R."/>
            <person name="Thomas B.C."/>
            <person name="Morowitz M.J."/>
            <person name="Banfield J.F."/>
        </authorList>
    </citation>
    <scope>NUCLEOTIDE SEQUENCE [LARGE SCALE GENOMIC DNA]</scope>
    <source>
        <strain evidence="12">S2_005_002_R2_29</strain>
    </source>
</reference>
<evidence type="ECO:0000256" key="3">
    <source>
        <dbReference type="ARBA" id="ARBA00014046"/>
    </source>
</evidence>
<dbReference type="GO" id="GO:0003904">
    <property type="term" value="F:deoxyribodipyrimidine photo-lyase activity"/>
    <property type="evidence" value="ECO:0007669"/>
    <property type="project" value="UniProtKB-EC"/>
</dbReference>
<keyword evidence="4 8" id="KW-0285">Flavoprotein</keyword>
<evidence type="ECO:0000256" key="5">
    <source>
        <dbReference type="ARBA" id="ARBA00022827"/>
    </source>
</evidence>
<dbReference type="AlphaFoldDB" id="A0A2W5PX45"/>